<dbReference type="Gene3D" id="3.90.79.10">
    <property type="entry name" value="Nucleoside Triphosphate Pyrophosphohydrolase"/>
    <property type="match status" value="1"/>
</dbReference>
<dbReference type="Proteomes" id="UP000015100">
    <property type="component" value="Unassembled WGS sequence"/>
</dbReference>
<dbReference type="Pfam" id="PF15916">
    <property type="entry name" value="DUF4743"/>
    <property type="match status" value="1"/>
</dbReference>
<dbReference type="InterPro" id="IPR000086">
    <property type="entry name" value="NUDIX_hydrolase_dom"/>
</dbReference>
<protein>
    <recommendedName>
        <fullName evidence="1">Nudix hydrolase domain-containing protein</fullName>
    </recommendedName>
</protein>
<dbReference type="GO" id="GO:0044715">
    <property type="term" value="F:8-oxo-dGDP phosphatase activity"/>
    <property type="evidence" value="ECO:0007669"/>
    <property type="project" value="TreeGrafter"/>
</dbReference>
<feature type="domain" description="Nudix hydrolase" evidence="1">
    <location>
        <begin position="137"/>
        <end position="289"/>
    </location>
</feature>
<comment type="caution">
    <text evidence="2">The sequence shown here is derived from an EMBL/GenBank/DDBJ whole genome shotgun (WGS) entry which is preliminary data.</text>
</comment>
<evidence type="ECO:0000259" key="1">
    <source>
        <dbReference type="PROSITE" id="PS51462"/>
    </source>
</evidence>
<evidence type="ECO:0000313" key="2">
    <source>
        <dbReference type="EMBL" id="EPS40067.1"/>
    </source>
</evidence>
<dbReference type="Pfam" id="PF00293">
    <property type="entry name" value="NUDIX"/>
    <property type="match status" value="1"/>
</dbReference>
<proteinExistence type="predicted"/>
<evidence type="ECO:0000313" key="3">
    <source>
        <dbReference type="Proteomes" id="UP000015100"/>
    </source>
</evidence>
<accession>S8BXK6</accession>
<dbReference type="OMA" id="HRRLEYP"/>
<reference evidence="2 3" key="1">
    <citation type="journal article" date="2013" name="PLoS Genet.">
        <title>Genomic mechanisms accounting for the adaptation to parasitism in nematode-trapping fungi.</title>
        <authorList>
            <person name="Meerupati T."/>
            <person name="Andersson K.M."/>
            <person name="Friman E."/>
            <person name="Kumar D."/>
            <person name="Tunlid A."/>
            <person name="Ahren D."/>
        </authorList>
    </citation>
    <scope>NUCLEOTIDE SEQUENCE [LARGE SCALE GENOMIC DNA]</scope>
    <source>
        <strain evidence="2 3">CBS 200.50</strain>
    </source>
</reference>
<dbReference type="STRING" id="1284197.S8BXK6"/>
<dbReference type="PROSITE" id="PS51462">
    <property type="entry name" value="NUDIX"/>
    <property type="match status" value="1"/>
</dbReference>
<organism evidence="2 3">
    <name type="scientific">Dactylellina haptotyla (strain CBS 200.50)</name>
    <name type="common">Nematode-trapping fungus</name>
    <name type="synonym">Monacrosporium haptotylum</name>
    <dbReference type="NCBI Taxonomy" id="1284197"/>
    <lineage>
        <taxon>Eukaryota</taxon>
        <taxon>Fungi</taxon>
        <taxon>Dikarya</taxon>
        <taxon>Ascomycota</taxon>
        <taxon>Pezizomycotina</taxon>
        <taxon>Orbiliomycetes</taxon>
        <taxon>Orbiliales</taxon>
        <taxon>Orbiliaceae</taxon>
        <taxon>Dactylellina</taxon>
    </lineage>
</organism>
<sequence length="321" mass="36645">MPSYYKYLDLVDQVDSFPNIATHPVAFAEKTADYSRFIHQAHTIGYIIPIVLDALKDTTLSGDWWTIAPGVVSLNGDTTEERTRNIEETTRRWREAKKFEILSGWRNEKYTVYAPKSTPCFYMERCATPLFGVLTYGAHMTVYIPATPTTPMRLWVPRRAAGKQTYPGMLDNTVAGGMGDGVGPWECIVKEAGEEASFEESYVREHAKAVGFLSYFYVRHDKAGGEIGLLQPEIEYVYDMIVKPEAEGGPVPKPFDGEVDEHMLMDVEEVKTALKQMRFKPNCAAVILDFFIRHGILTNENEPDYLEIYTRIHRRFEFPTR</sequence>
<dbReference type="InterPro" id="IPR031804">
    <property type="entry name" value="DUF4743"/>
</dbReference>
<dbReference type="AlphaFoldDB" id="S8BXK6"/>
<dbReference type="PANTHER" id="PTHR13622:SF8">
    <property type="entry name" value="THIAMIN PYROPHOSPHOKINASE 1"/>
    <property type="match status" value="1"/>
</dbReference>
<keyword evidence="3" id="KW-1185">Reference proteome</keyword>
<dbReference type="HOGENOM" id="CLU_048013_0_0_1"/>
<dbReference type="eggNOG" id="KOG4313">
    <property type="taxonomic scope" value="Eukaryota"/>
</dbReference>
<dbReference type="InterPro" id="IPR015797">
    <property type="entry name" value="NUDIX_hydrolase-like_dom_sf"/>
</dbReference>
<gene>
    <name evidence="2" type="ORF">H072_6139</name>
</gene>
<dbReference type="SUPFAM" id="SSF55811">
    <property type="entry name" value="Nudix"/>
    <property type="match status" value="1"/>
</dbReference>
<dbReference type="PANTHER" id="PTHR13622">
    <property type="entry name" value="THIAMIN PYROPHOSPHOKINASE"/>
    <property type="match status" value="1"/>
</dbReference>
<dbReference type="CDD" id="cd03676">
    <property type="entry name" value="NUDIX_Tnr3_like"/>
    <property type="match status" value="1"/>
</dbReference>
<dbReference type="OrthoDB" id="10261522at2759"/>
<dbReference type="EMBL" id="AQGS01000439">
    <property type="protein sequence ID" value="EPS40067.1"/>
    <property type="molecule type" value="Genomic_DNA"/>
</dbReference>
<dbReference type="FunFam" id="3.90.79.10:FF:000019">
    <property type="entry name" value="Thiamin pyrophosphokinase, putative"/>
    <property type="match status" value="1"/>
</dbReference>
<name>S8BXK6_DACHA</name>
<reference evidence="3" key="2">
    <citation type="submission" date="2013-04" db="EMBL/GenBank/DDBJ databases">
        <title>Genomic mechanisms accounting for the adaptation to parasitism in nematode-trapping fungi.</title>
        <authorList>
            <person name="Ahren D.G."/>
        </authorList>
    </citation>
    <scope>NUCLEOTIDE SEQUENCE [LARGE SCALE GENOMIC DNA]</scope>
    <source>
        <strain evidence="3">CBS 200.50</strain>
    </source>
</reference>